<dbReference type="Gramene" id="Ma03_t15950.3">
    <property type="protein sequence ID" value="Ma03_p15950.3"/>
    <property type="gene ID" value="Ma03_g15950"/>
</dbReference>
<dbReference type="AlphaFoldDB" id="A0A804ICK9"/>
<evidence type="ECO:0000256" key="6">
    <source>
        <dbReference type="ARBA" id="ARBA00022807"/>
    </source>
</evidence>
<dbReference type="InterPro" id="IPR057372">
    <property type="entry name" value="Ubiquitin_UBP8/5"/>
</dbReference>
<evidence type="ECO:0000313" key="11">
    <source>
        <dbReference type="Proteomes" id="UP000012960"/>
    </source>
</evidence>
<keyword evidence="5 7" id="KW-0378">Hydrolase</keyword>
<protein>
    <recommendedName>
        <fullName evidence="7">Ubiquitin carboxyl-terminal hydrolase</fullName>
        <ecNumber evidence="7">3.4.19.12</ecNumber>
    </recommendedName>
</protein>
<dbReference type="InterPro" id="IPR028889">
    <property type="entry name" value="USP"/>
</dbReference>
<evidence type="ECO:0000313" key="10">
    <source>
        <dbReference type="EnsemblPlants" id="Ma03_p15950.3"/>
    </source>
</evidence>
<gene>
    <name evidence="9" type="ORF">GSMUA_202170.1</name>
</gene>
<evidence type="ECO:0000256" key="7">
    <source>
        <dbReference type="RuleBase" id="RU366025"/>
    </source>
</evidence>
<comment type="similarity">
    <text evidence="2 7">Belongs to the peptidase C19 family.</text>
</comment>
<dbReference type="PANTHER" id="PTHR21646:SF24">
    <property type="entry name" value="UBIQUITIN CARBOXYL-TERMINAL HYDROLASE"/>
    <property type="match status" value="1"/>
</dbReference>
<evidence type="ECO:0000259" key="8">
    <source>
        <dbReference type="PROSITE" id="PS50235"/>
    </source>
</evidence>
<dbReference type="CDD" id="cd02674">
    <property type="entry name" value="Peptidase_C19R"/>
    <property type="match status" value="1"/>
</dbReference>
<dbReference type="GO" id="GO:0016579">
    <property type="term" value="P:protein deubiquitination"/>
    <property type="evidence" value="ECO:0007669"/>
    <property type="project" value="InterPro"/>
</dbReference>
<organism evidence="10 11">
    <name type="scientific">Musa acuminata subsp. malaccensis</name>
    <name type="common">Wild banana</name>
    <name type="synonym">Musa malaccensis</name>
    <dbReference type="NCBI Taxonomy" id="214687"/>
    <lineage>
        <taxon>Eukaryota</taxon>
        <taxon>Viridiplantae</taxon>
        <taxon>Streptophyta</taxon>
        <taxon>Embryophyta</taxon>
        <taxon>Tracheophyta</taxon>
        <taxon>Spermatophyta</taxon>
        <taxon>Magnoliopsida</taxon>
        <taxon>Liliopsida</taxon>
        <taxon>Zingiberales</taxon>
        <taxon>Musaceae</taxon>
        <taxon>Musa</taxon>
    </lineage>
</organism>
<dbReference type="PROSITE" id="PS50235">
    <property type="entry name" value="USP_3"/>
    <property type="match status" value="1"/>
</dbReference>
<accession>A0A804ICK9</accession>
<evidence type="ECO:0000256" key="5">
    <source>
        <dbReference type="ARBA" id="ARBA00022801"/>
    </source>
</evidence>
<dbReference type="PANTHER" id="PTHR21646">
    <property type="entry name" value="UBIQUITIN CARBOXYL-TERMINAL HYDROLASE"/>
    <property type="match status" value="1"/>
</dbReference>
<name>A0A804ICK9_MUSAM</name>
<proteinExistence type="inferred from homology"/>
<dbReference type="PROSITE" id="PS00973">
    <property type="entry name" value="USP_2"/>
    <property type="match status" value="1"/>
</dbReference>
<dbReference type="GO" id="GO:0004843">
    <property type="term" value="F:cysteine-type deubiquitinase activity"/>
    <property type="evidence" value="ECO:0007669"/>
    <property type="project" value="UniProtKB-UniRule"/>
</dbReference>
<dbReference type="Gene3D" id="3.90.70.10">
    <property type="entry name" value="Cysteine proteinases"/>
    <property type="match status" value="2"/>
</dbReference>
<dbReference type="Pfam" id="PF25242">
    <property type="entry name" value="Ubiquitin_UBP8"/>
    <property type="match status" value="1"/>
</dbReference>
<dbReference type="FunCoup" id="A0A804ICK9">
    <property type="interactions" value="1680"/>
</dbReference>
<dbReference type="EC" id="3.4.19.12" evidence="7"/>
<dbReference type="InterPro" id="IPR001394">
    <property type="entry name" value="Peptidase_C19_UCH"/>
</dbReference>
<feature type="domain" description="USP" evidence="8">
    <location>
        <begin position="258"/>
        <end position="848"/>
    </location>
</feature>
<reference evidence="10" key="2">
    <citation type="submission" date="2021-05" db="UniProtKB">
        <authorList>
            <consortium name="EnsemblPlants"/>
        </authorList>
    </citation>
    <scope>IDENTIFICATION</scope>
    <source>
        <strain evidence="10">subsp. malaccensis</strain>
    </source>
</reference>
<keyword evidence="11" id="KW-1185">Reference proteome</keyword>
<dbReference type="InterPro" id="IPR018200">
    <property type="entry name" value="USP_CS"/>
</dbReference>
<dbReference type="Pfam" id="PF00443">
    <property type="entry name" value="UCH"/>
    <property type="match status" value="1"/>
</dbReference>
<dbReference type="PROSITE" id="PS00972">
    <property type="entry name" value="USP_1"/>
    <property type="match status" value="1"/>
</dbReference>
<dbReference type="InterPro" id="IPR038765">
    <property type="entry name" value="Papain-like_cys_pep_sf"/>
</dbReference>
<dbReference type="Proteomes" id="UP000012960">
    <property type="component" value="Unplaced"/>
</dbReference>
<dbReference type="InterPro" id="IPR050185">
    <property type="entry name" value="Ub_carboxyl-term_hydrolase"/>
</dbReference>
<comment type="function">
    <text evidence="7">Recognizes and hydrolyzes the peptide bond at the C-terminal Gly of ubiquitin. Involved in the processing of poly-ubiquitin precursors as well as that of ubiquitinated proteins.</text>
</comment>
<dbReference type="InParanoid" id="A0A804ICK9"/>
<reference evidence="9" key="1">
    <citation type="submission" date="2021-03" db="EMBL/GenBank/DDBJ databases">
        <authorList>
            <consortium name="Genoscope - CEA"/>
            <person name="William W."/>
        </authorList>
    </citation>
    <scope>NUCLEOTIDE SEQUENCE</scope>
    <source>
        <strain evidence="9">Doubled-haploid Pahang</strain>
    </source>
</reference>
<dbReference type="SUPFAM" id="SSF54001">
    <property type="entry name" value="Cysteine proteinases"/>
    <property type="match status" value="1"/>
</dbReference>
<keyword evidence="4 7" id="KW-0833">Ubl conjugation pathway</keyword>
<evidence type="ECO:0000256" key="2">
    <source>
        <dbReference type="ARBA" id="ARBA00009085"/>
    </source>
</evidence>
<keyword evidence="6 7" id="KW-0788">Thiol protease</keyword>
<dbReference type="GO" id="GO:0006508">
    <property type="term" value="P:proteolysis"/>
    <property type="evidence" value="ECO:0007669"/>
    <property type="project" value="UniProtKB-KW"/>
</dbReference>
<dbReference type="OrthoDB" id="292964at2759"/>
<evidence type="ECO:0000256" key="3">
    <source>
        <dbReference type="ARBA" id="ARBA00022670"/>
    </source>
</evidence>
<evidence type="ECO:0000313" key="9">
    <source>
        <dbReference type="EMBL" id="CAG1850349.1"/>
    </source>
</evidence>
<dbReference type="EnsemblPlants" id="Ma03_t15950.3">
    <property type="protein sequence ID" value="Ma03_p15950.3"/>
    <property type="gene ID" value="Ma03_g15950"/>
</dbReference>
<dbReference type="EMBL" id="HG996468">
    <property type="protein sequence ID" value="CAG1850349.1"/>
    <property type="molecule type" value="Genomic_DNA"/>
</dbReference>
<dbReference type="OMA" id="ELVHIWD"/>
<sequence>MDGTVYLVPYRWWRAARASDRESADGAEGTPYAAAPAASSSAASVGSDLVFDLQRRDDGELNRGVAEGEGGSGRCYALIRGDMWSLAIRWHNEPSSKMENSGTSSLSEDAADDVYPVMLRISAVQGTNVLTVKICTKDNNNENYNTACKLFPVDSEVVYIWDFSGQINFIIMNGWNGMLQDGRHQLENEILLEIQIYASSGSVAHNHESKKDRPTVQNSKMIGSSHGVLFMSNGSLESMDFDVQLSGSSIRSNSTGLTGLDNLGNTCFMNSAIQCLAHTPKLVRYFLGDYSKEINHHNPLGLHGELASAFGQLLRKLWAPENTPIAPHVFKAKLASFAPQFYGFSQHDCQELLAFLLDGLHEDLNRIKNKPYFEIKDASGRPDEEVADEYWSNHFARNDSIIVDLCHGQYRSTLVCPVCNKSSVTFDPFMYLSLPLPSTTVRTMTVTVFSTDGLSRPSSYTVNVPKSGNCKDLVQALSIACSLKHDESLLVAEVFCNQVIRFLEDPSDSLSLIRDGDQLAAYRLSKDPEDLPLIVFMHQSMDEQYFNSSTDKRWKSFGVPLIARLPNASTGSTIVDLFLKLLNPFLIPKESSFDIEQDSSNSINEIAKIDEDSHLLDFERTEEGKYFHDGFQFYLTDENCQAMLSKIEMDDSISLTGYQRKLYVLVCWHEKTMGQYDIDLLNTLTEVYKFGLFAKRPQESVSLYSCLEAFLKEEPLGPEDMWYCPSCKKHQQACKKLDLWRLPEVLIIHLKRFSYSRFINNKLEMFVDFPICDLDLSSYIACKSRGSSVYRLYAVSNHYGNMGGGHYTAYIYHEGERCWYDFDDQHVLPISEDIIKSSAAYVLFYQRVQTSSSDA</sequence>
<evidence type="ECO:0000256" key="1">
    <source>
        <dbReference type="ARBA" id="ARBA00000707"/>
    </source>
</evidence>
<evidence type="ECO:0000256" key="4">
    <source>
        <dbReference type="ARBA" id="ARBA00022786"/>
    </source>
</evidence>
<comment type="catalytic activity">
    <reaction evidence="1 7">
        <text>Thiol-dependent hydrolysis of ester, thioester, amide, peptide and isopeptide bonds formed by the C-terminal Gly of ubiquitin (a 76-residue protein attached to proteins as an intracellular targeting signal).</text>
        <dbReference type="EC" id="3.4.19.12"/>
    </reaction>
</comment>
<keyword evidence="3 7" id="KW-0645">Protease</keyword>